<gene>
    <name evidence="2" type="ORF">C1H46_030206</name>
</gene>
<dbReference type="EMBL" id="VIEB01000647">
    <property type="protein sequence ID" value="TQD84228.1"/>
    <property type="molecule type" value="Genomic_DNA"/>
</dbReference>
<dbReference type="Proteomes" id="UP000315295">
    <property type="component" value="Unassembled WGS sequence"/>
</dbReference>
<comment type="caution">
    <text evidence="2">The sequence shown here is derived from an EMBL/GenBank/DDBJ whole genome shotgun (WGS) entry which is preliminary data.</text>
</comment>
<reference evidence="2 3" key="1">
    <citation type="journal article" date="2019" name="G3 (Bethesda)">
        <title>Sequencing of a Wild Apple (Malus baccata) Genome Unravels the Differences Between Cultivated and Wild Apple Species Regarding Disease Resistance and Cold Tolerance.</title>
        <authorList>
            <person name="Chen X."/>
        </authorList>
    </citation>
    <scope>NUCLEOTIDE SEQUENCE [LARGE SCALE GENOMIC DNA]</scope>
    <source>
        <strain evidence="3">cv. Shandingzi</strain>
        <tissue evidence="2">Leaves</tissue>
    </source>
</reference>
<accession>A0A540LCM5</accession>
<feature type="transmembrane region" description="Helical" evidence="1">
    <location>
        <begin position="99"/>
        <end position="120"/>
    </location>
</feature>
<sequence>MEFRVFNPPKLFGTPSQRNLDNICPEIAVVSSVVPCFSTAAHPTFDGVSSTRLEAYNPSSHLGPRAWFLFFLGPQFFGPGFDNIPQEKKKQKKGSKPSLALLHFLVLFAKLFASVVTVVWCEKKKNGTRR</sequence>
<evidence type="ECO:0008006" key="4">
    <source>
        <dbReference type="Google" id="ProtNLM"/>
    </source>
</evidence>
<keyword evidence="1" id="KW-0812">Transmembrane</keyword>
<organism evidence="2 3">
    <name type="scientific">Malus baccata</name>
    <name type="common">Siberian crab apple</name>
    <name type="synonym">Pyrus baccata</name>
    <dbReference type="NCBI Taxonomy" id="106549"/>
    <lineage>
        <taxon>Eukaryota</taxon>
        <taxon>Viridiplantae</taxon>
        <taxon>Streptophyta</taxon>
        <taxon>Embryophyta</taxon>
        <taxon>Tracheophyta</taxon>
        <taxon>Spermatophyta</taxon>
        <taxon>Magnoliopsida</taxon>
        <taxon>eudicotyledons</taxon>
        <taxon>Gunneridae</taxon>
        <taxon>Pentapetalae</taxon>
        <taxon>rosids</taxon>
        <taxon>fabids</taxon>
        <taxon>Rosales</taxon>
        <taxon>Rosaceae</taxon>
        <taxon>Amygdaloideae</taxon>
        <taxon>Maleae</taxon>
        <taxon>Malus</taxon>
    </lineage>
</organism>
<evidence type="ECO:0000313" key="3">
    <source>
        <dbReference type="Proteomes" id="UP000315295"/>
    </source>
</evidence>
<protein>
    <recommendedName>
        <fullName evidence="4">Transmembrane protein</fullName>
    </recommendedName>
</protein>
<keyword evidence="3" id="KW-1185">Reference proteome</keyword>
<keyword evidence="1" id="KW-1133">Transmembrane helix</keyword>
<keyword evidence="1" id="KW-0472">Membrane</keyword>
<evidence type="ECO:0000256" key="1">
    <source>
        <dbReference type="SAM" id="Phobius"/>
    </source>
</evidence>
<evidence type="ECO:0000313" key="2">
    <source>
        <dbReference type="EMBL" id="TQD84228.1"/>
    </source>
</evidence>
<dbReference type="AlphaFoldDB" id="A0A540LCM5"/>
<proteinExistence type="predicted"/>
<name>A0A540LCM5_MALBA</name>